<dbReference type="PROSITE" id="PS50188">
    <property type="entry name" value="B302_SPRY"/>
    <property type="match status" value="1"/>
</dbReference>
<dbReference type="OrthoDB" id="6270329at2759"/>
<dbReference type="InterPro" id="IPR003877">
    <property type="entry name" value="SPRY_dom"/>
</dbReference>
<dbReference type="InterPro" id="IPR017907">
    <property type="entry name" value="Znf_RING_CS"/>
</dbReference>
<keyword evidence="1" id="KW-0479">Metal-binding</keyword>
<dbReference type="PANTHER" id="PTHR24103">
    <property type="entry name" value="E3 UBIQUITIN-PROTEIN LIGASE TRIM"/>
    <property type="match status" value="1"/>
</dbReference>
<dbReference type="Gene3D" id="3.30.40.10">
    <property type="entry name" value="Zinc/RING finger domain, C3HC4 (zinc finger)"/>
    <property type="match status" value="1"/>
</dbReference>
<dbReference type="InterPro" id="IPR001870">
    <property type="entry name" value="B30.2/SPRY"/>
</dbReference>
<sequence>MAAAGNPLKSLRDEATCSICLSFFTDPVTIDCGHNFCRACIAQCWERPDTDISCPQCRETFPQRTLRPNRQLGNVAEIAKQLSVPAAAAAAAAAAGGLCNAHQEPFKLFCNQDQVLICVICRESQAHRAHMVLPIEEAAREHKDQIQTRLNILKQEREELLEWKQDGETQSQEYLGKIEAERQKIVSEFEQLRQFLEEQERLLLAQLEELDKEIVKIQDENVTKLSKEISQLSDLISEIEEKRQQPTSEFLQDIRSTWSRCEKLKFEKPVAVPEDLRERVGVSSQRNICLQEAVKKFKETLPYQLNFLISKAEKEVQAAPDPDLAIPCPVLSTDESVIQKYQDTGYLVPQNRFYPAPCVLGYTGFTSGRCYWQVEVGNKDFWVLGIAKESVIHGGAISCTPEGIWALQSTENEYWALTSPKTALGLHHSPSNIGVYLDYEGEKVTFYDITSSGREPVFTFTSSFTGKIIPFFGSRRVEYQKQFLVYPYDVFN</sequence>
<reference evidence="9" key="2">
    <citation type="submission" date="2025-09" db="UniProtKB">
        <authorList>
            <consortium name="Ensembl"/>
        </authorList>
    </citation>
    <scope>IDENTIFICATION</scope>
</reference>
<keyword evidence="3" id="KW-0862">Zinc</keyword>
<dbReference type="PROSITE" id="PS50089">
    <property type="entry name" value="ZF_RING_2"/>
    <property type="match status" value="1"/>
</dbReference>
<dbReference type="Ensembl" id="ENSGEVT00005021466.1">
    <property type="protein sequence ID" value="ENSGEVP00005020444.1"/>
    <property type="gene ID" value="ENSGEVG00005014384.1"/>
</dbReference>
<keyword evidence="5" id="KW-0175">Coiled coil</keyword>
<evidence type="ECO:0000259" key="6">
    <source>
        <dbReference type="PROSITE" id="PS50089"/>
    </source>
</evidence>
<feature type="coiled-coil region" evidence="5">
    <location>
        <begin position="193"/>
        <end position="245"/>
    </location>
</feature>
<evidence type="ECO:0000256" key="3">
    <source>
        <dbReference type="ARBA" id="ARBA00022833"/>
    </source>
</evidence>
<evidence type="ECO:0000256" key="4">
    <source>
        <dbReference type="PROSITE-ProRule" id="PRU00024"/>
    </source>
</evidence>
<dbReference type="PROSITE" id="PS00518">
    <property type="entry name" value="ZF_RING_1"/>
    <property type="match status" value="1"/>
</dbReference>
<feature type="domain" description="B30.2/SPRY" evidence="8">
    <location>
        <begin position="298"/>
        <end position="488"/>
    </location>
</feature>
<dbReference type="SMART" id="SM00449">
    <property type="entry name" value="SPRY"/>
    <property type="match status" value="1"/>
</dbReference>
<dbReference type="Proteomes" id="UP000694390">
    <property type="component" value="Unassembled WGS sequence"/>
</dbReference>
<gene>
    <name evidence="9" type="primary">LOC115640779</name>
</gene>
<proteinExistence type="predicted"/>
<protein>
    <submittedName>
        <fullName evidence="9">Uncharacterized protein</fullName>
    </submittedName>
</protein>
<dbReference type="CDD" id="cd19760">
    <property type="entry name" value="Bbox2_TRIM4-like"/>
    <property type="match status" value="1"/>
</dbReference>
<dbReference type="SMART" id="SM00184">
    <property type="entry name" value="RING"/>
    <property type="match status" value="1"/>
</dbReference>
<keyword evidence="10" id="KW-1185">Reference proteome</keyword>
<name>A0A8C4Y5K4_9SAUR</name>
<dbReference type="SUPFAM" id="SSF49899">
    <property type="entry name" value="Concanavalin A-like lectins/glucanases"/>
    <property type="match status" value="1"/>
</dbReference>
<dbReference type="InterPro" id="IPR050143">
    <property type="entry name" value="TRIM/RBCC"/>
</dbReference>
<evidence type="ECO:0000256" key="5">
    <source>
        <dbReference type="SAM" id="Coils"/>
    </source>
</evidence>
<dbReference type="GeneTree" id="ENSGT01030000234669"/>
<dbReference type="PRINTS" id="PR01407">
    <property type="entry name" value="BUTYPHLNCDUF"/>
</dbReference>
<dbReference type="GO" id="GO:0008270">
    <property type="term" value="F:zinc ion binding"/>
    <property type="evidence" value="ECO:0007669"/>
    <property type="project" value="UniProtKB-KW"/>
</dbReference>
<feature type="domain" description="B box-type" evidence="7">
    <location>
        <begin position="94"/>
        <end position="135"/>
    </location>
</feature>
<organism evidence="9 10">
    <name type="scientific">Gopherus evgoodei</name>
    <name type="common">Goodes thornscrub tortoise</name>
    <dbReference type="NCBI Taxonomy" id="1825980"/>
    <lineage>
        <taxon>Eukaryota</taxon>
        <taxon>Metazoa</taxon>
        <taxon>Chordata</taxon>
        <taxon>Craniata</taxon>
        <taxon>Vertebrata</taxon>
        <taxon>Euteleostomi</taxon>
        <taxon>Archelosauria</taxon>
        <taxon>Testudinata</taxon>
        <taxon>Testudines</taxon>
        <taxon>Cryptodira</taxon>
        <taxon>Durocryptodira</taxon>
        <taxon>Testudinoidea</taxon>
        <taxon>Testudinidae</taxon>
        <taxon>Gopherus</taxon>
    </lineage>
</organism>
<dbReference type="InterPro" id="IPR013083">
    <property type="entry name" value="Znf_RING/FYVE/PHD"/>
</dbReference>
<keyword evidence="2 4" id="KW-0863">Zinc-finger</keyword>
<evidence type="ECO:0000256" key="1">
    <source>
        <dbReference type="ARBA" id="ARBA00022723"/>
    </source>
</evidence>
<dbReference type="Pfam" id="PF00622">
    <property type="entry name" value="SPRY"/>
    <property type="match status" value="1"/>
</dbReference>
<dbReference type="InterPro" id="IPR000315">
    <property type="entry name" value="Znf_B-box"/>
</dbReference>
<evidence type="ECO:0000256" key="2">
    <source>
        <dbReference type="ARBA" id="ARBA00022771"/>
    </source>
</evidence>
<dbReference type="PROSITE" id="PS50119">
    <property type="entry name" value="ZF_BBOX"/>
    <property type="match status" value="1"/>
</dbReference>
<dbReference type="Gene3D" id="2.60.120.920">
    <property type="match status" value="1"/>
</dbReference>
<evidence type="ECO:0000313" key="10">
    <source>
        <dbReference type="Proteomes" id="UP000694390"/>
    </source>
</evidence>
<evidence type="ECO:0000259" key="7">
    <source>
        <dbReference type="PROSITE" id="PS50119"/>
    </source>
</evidence>
<evidence type="ECO:0000313" key="9">
    <source>
        <dbReference type="Ensembl" id="ENSGEVP00005020444.1"/>
    </source>
</evidence>
<evidence type="ECO:0000259" key="8">
    <source>
        <dbReference type="PROSITE" id="PS50188"/>
    </source>
</evidence>
<dbReference type="SUPFAM" id="SSF57850">
    <property type="entry name" value="RING/U-box"/>
    <property type="match status" value="1"/>
</dbReference>
<accession>A0A8C4Y5K4</accession>
<dbReference type="InterPro" id="IPR013320">
    <property type="entry name" value="ConA-like_dom_sf"/>
</dbReference>
<dbReference type="SMART" id="SM00336">
    <property type="entry name" value="BBOX"/>
    <property type="match status" value="1"/>
</dbReference>
<dbReference type="InterPro" id="IPR001841">
    <property type="entry name" value="Znf_RING"/>
</dbReference>
<dbReference type="CDD" id="cd16594">
    <property type="entry name" value="RING-HC_TRIM7-like_C-IV"/>
    <property type="match status" value="1"/>
</dbReference>
<dbReference type="Gene3D" id="3.30.160.60">
    <property type="entry name" value="Classic Zinc Finger"/>
    <property type="match status" value="1"/>
</dbReference>
<reference evidence="9" key="1">
    <citation type="submission" date="2025-08" db="UniProtKB">
        <authorList>
            <consortium name="Ensembl"/>
        </authorList>
    </citation>
    <scope>IDENTIFICATION</scope>
</reference>
<dbReference type="SUPFAM" id="SSF57845">
    <property type="entry name" value="B-box zinc-binding domain"/>
    <property type="match status" value="1"/>
</dbReference>
<dbReference type="AlphaFoldDB" id="A0A8C4Y5K4"/>
<dbReference type="InterPro" id="IPR003879">
    <property type="entry name" value="Butyrophylin_SPRY"/>
</dbReference>
<dbReference type="Pfam" id="PF15227">
    <property type="entry name" value="zf-C3HC4_4"/>
    <property type="match status" value="1"/>
</dbReference>
<dbReference type="InterPro" id="IPR043136">
    <property type="entry name" value="B30.2/SPRY_sf"/>
</dbReference>
<dbReference type="Pfam" id="PF00643">
    <property type="entry name" value="zf-B_box"/>
    <property type="match status" value="1"/>
</dbReference>
<feature type="domain" description="RING-type" evidence="6">
    <location>
        <begin position="17"/>
        <end position="58"/>
    </location>
</feature>